<feature type="non-terminal residue" evidence="1">
    <location>
        <position position="70"/>
    </location>
</feature>
<keyword evidence="2" id="KW-1185">Reference proteome</keyword>
<evidence type="ECO:0000313" key="1">
    <source>
        <dbReference type="EMBL" id="VVC89407.1"/>
    </source>
</evidence>
<gene>
    <name evidence="1" type="ORF">LSINAPIS_LOCUS2537</name>
</gene>
<proteinExistence type="predicted"/>
<protein>
    <submittedName>
        <fullName evidence="1">Uncharacterized protein</fullName>
    </submittedName>
</protein>
<dbReference type="EMBL" id="FZQP02000537">
    <property type="protein sequence ID" value="VVC89407.1"/>
    <property type="molecule type" value="Genomic_DNA"/>
</dbReference>
<organism evidence="1 2">
    <name type="scientific">Leptidea sinapis</name>
    <dbReference type="NCBI Taxonomy" id="189913"/>
    <lineage>
        <taxon>Eukaryota</taxon>
        <taxon>Metazoa</taxon>
        <taxon>Ecdysozoa</taxon>
        <taxon>Arthropoda</taxon>
        <taxon>Hexapoda</taxon>
        <taxon>Insecta</taxon>
        <taxon>Pterygota</taxon>
        <taxon>Neoptera</taxon>
        <taxon>Endopterygota</taxon>
        <taxon>Lepidoptera</taxon>
        <taxon>Glossata</taxon>
        <taxon>Ditrysia</taxon>
        <taxon>Papilionoidea</taxon>
        <taxon>Pieridae</taxon>
        <taxon>Dismorphiinae</taxon>
        <taxon>Leptidea</taxon>
    </lineage>
</organism>
<accession>A0A5E4PTL5</accession>
<evidence type="ECO:0000313" key="2">
    <source>
        <dbReference type="Proteomes" id="UP000324832"/>
    </source>
</evidence>
<name>A0A5E4PTL5_9NEOP</name>
<dbReference type="AlphaFoldDB" id="A0A5E4PTL5"/>
<sequence>MFAKNEARITFLVIKMNKCFKYKPTERTNPFIIQNMIFGFADVSNGFVENVKAILYKRNLNINQYTSTYK</sequence>
<dbReference type="Proteomes" id="UP000324832">
    <property type="component" value="Unassembled WGS sequence"/>
</dbReference>
<reference evidence="1 2" key="1">
    <citation type="submission" date="2017-07" db="EMBL/GenBank/DDBJ databases">
        <authorList>
            <person name="Talla V."/>
            <person name="Backstrom N."/>
        </authorList>
    </citation>
    <scope>NUCLEOTIDE SEQUENCE [LARGE SCALE GENOMIC DNA]</scope>
</reference>